<sequence length="200" mass="22060">MDQRVKDTLRQPSLVERVAQNPVGGFLPWIIFWVVANSPSTWEYGAIGAAVAAIILAVPSARHRRVKLLDVVTIVFFVGLAIAGAVLGAQDRDVLDTYSTTISSGLLGLVALTSLAFVPFTEQYARESTPKQVWSTPEFKHANRVLTLVWALAFLATALLGYIAVRVPSTSDWTNWVLPIVVLVGAFKITRWYPEHMGRR</sequence>
<evidence type="ECO:0000313" key="2">
    <source>
        <dbReference type="EMBL" id="GAA4674293.1"/>
    </source>
</evidence>
<dbReference type="Proteomes" id="UP001500325">
    <property type="component" value="Unassembled WGS sequence"/>
</dbReference>
<feature type="transmembrane region" description="Helical" evidence="1">
    <location>
        <begin position="142"/>
        <end position="164"/>
    </location>
</feature>
<protein>
    <recommendedName>
        <fullName evidence="4">Intracellular septation protein A</fullName>
    </recommendedName>
</protein>
<proteinExistence type="predicted"/>
<feature type="transmembrane region" description="Helical" evidence="1">
    <location>
        <begin position="176"/>
        <end position="194"/>
    </location>
</feature>
<keyword evidence="3" id="KW-1185">Reference proteome</keyword>
<dbReference type="RefSeq" id="WP_345377729.1">
    <property type="nucleotide sequence ID" value="NZ_BAABIC010000001.1"/>
</dbReference>
<keyword evidence="1" id="KW-0812">Transmembrane</keyword>
<organism evidence="2 3">
    <name type="scientific">Pseudonocardia yuanmonensis</name>
    <dbReference type="NCBI Taxonomy" id="1095914"/>
    <lineage>
        <taxon>Bacteria</taxon>
        <taxon>Bacillati</taxon>
        <taxon>Actinomycetota</taxon>
        <taxon>Actinomycetes</taxon>
        <taxon>Pseudonocardiales</taxon>
        <taxon>Pseudonocardiaceae</taxon>
        <taxon>Pseudonocardia</taxon>
    </lineage>
</organism>
<keyword evidence="1" id="KW-0472">Membrane</keyword>
<evidence type="ECO:0008006" key="4">
    <source>
        <dbReference type="Google" id="ProtNLM"/>
    </source>
</evidence>
<reference evidence="3" key="1">
    <citation type="journal article" date="2019" name="Int. J. Syst. Evol. Microbiol.">
        <title>The Global Catalogue of Microorganisms (GCM) 10K type strain sequencing project: providing services to taxonomists for standard genome sequencing and annotation.</title>
        <authorList>
            <consortium name="The Broad Institute Genomics Platform"/>
            <consortium name="The Broad Institute Genome Sequencing Center for Infectious Disease"/>
            <person name="Wu L."/>
            <person name="Ma J."/>
        </authorList>
    </citation>
    <scope>NUCLEOTIDE SEQUENCE [LARGE SCALE GENOMIC DNA]</scope>
    <source>
        <strain evidence="3">JCM 18055</strain>
    </source>
</reference>
<feature type="transmembrane region" description="Helical" evidence="1">
    <location>
        <begin position="101"/>
        <end position="121"/>
    </location>
</feature>
<feature type="transmembrane region" description="Helical" evidence="1">
    <location>
        <begin position="42"/>
        <end position="61"/>
    </location>
</feature>
<feature type="transmembrane region" description="Helical" evidence="1">
    <location>
        <begin position="68"/>
        <end position="89"/>
    </location>
</feature>
<comment type="caution">
    <text evidence="2">The sequence shown here is derived from an EMBL/GenBank/DDBJ whole genome shotgun (WGS) entry which is preliminary data.</text>
</comment>
<dbReference type="EMBL" id="BAABIC010000001">
    <property type="protein sequence ID" value="GAA4674293.1"/>
    <property type="molecule type" value="Genomic_DNA"/>
</dbReference>
<feature type="transmembrane region" description="Helical" evidence="1">
    <location>
        <begin position="18"/>
        <end position="36"/>
    </location>
</feature>
<evidence type="ECO:0000313" key="3">
    <source>
        <dbReference type="Proteomes" id="UP001500325"/>
    </source>
</evidence>
<accession>A0ABP8VZ72</accession>
<name>A0ABP8VZ72_9PSEU</name>
<evidence type="ECO:0000256" key="1">
    <source>
        <dbReference type="SAM" id="Phobius"/>
    </source>
</evidence>
<gene>
    <name evidence="2" type="ORF">GCM10023215_02320</name>
</gene>
<keyword evidence="1" id="KW-1133">Transmembrane helix</keyword>